<reference evidence="3" key="2">
    <citation type="journal article" date="2011" name="Genomics">
        <title>Directed sequencing and annotation of three Dicentrarchus labrax L. chromosomes by applying Sanger- and pyrosequencing technologies on pooled DNA of comparatively mapped BAC clones.</title>
        <authorList>
            <person name="Kuhl H."/>
            <person name="Tine M."/>
            <person name="Beck A."/>
            <person name="Timmermann B."/>
            <person name="Kodira C."/>
            <person name="Reinhardt R."/>
        </authorList>
    </citation>
    <scope>NUCLEOTIDE SEQUENCE</scope>
</reference>
<dbReference type="EMBL" id="FQ310506">
    <property type="protein sequence ID" value="CBN81066.1"/>
    <property type="molecule type" value="Genomic_DNA"/>
</dbReference>
<dbReference type="PANTHER" id="PTHR31735:SF2">
    <property type="entry name" value="STORE-OPERATED CALCIUM ENTRY REGULATOR STIMATE"/>
    <property type="match status" value="1"/>
</dbReference>
<feature type="compositionally biased region" description="Acidic residues" evidence="1">
    <location>
        <begin position="262"/>
        <end position="271"/>
    </location>
</feature>
<sequence>MLSQLGDVALAGPGGAGLPAVTLTNTSVSSSPTPGTDNRGCENGALMDSFGIFLQGLLAVVAFSTLMCEYCQRFLDTSKQAIGMLFIHFANVYLSDLTEEDPCSLYLINFLLDASLGMLLIYAGVRAVSAIVEWRQWDSLRFGEYGEPVQCTAWLGQCILYILIMMFEKVLIMLVLLIPQWKKLALLNPIENPDLELAIVMLIVPFFVNALMFWVVDNFLMKKHKTKAKLEEREEDSRGNSKVRYRRALSHDDSESEILFSADDEMDESDEDDVRRLTGLKTVKKKKLRMGIPV</sequence>
<gene>
    <name evidence="3" type="primary">TMEM110</name>
    <name evidence="3" type="ORF">DLA_It04910</name>
</gene>
<feature type="region of interest" description="Disordered" evidence="1">
    <location>
        <begin position="242"/>
        <end position="271"/>
    </location>
</feature>
<dbReference type="GO" id="GO:0032541">
    <property type="term" value="C:cortical endoplasmic reticulum"/>
    <property type="evidence" value="ECO:0007669"/>
    <property type="project" value="TreeGrafter"/>
</dbReference>
<reference evidence="3" key="3">
    <citation type="journal article" date="2011" name="Mar. Genomics">
        <title>Comparative analysis of intronless genes in teleost fish genomes: Insights into their evolution and molecular function.</title>
        <authorList>
            <person name="Tine M."/>
            <person name="Kuhl H."/>
            <person name="Beck A."/>
            <person name="Bargelloni L."/>
            <person name="Reinhardt R."/>
        </authorList>
    </citation>
    <scope>NUCLEOTIDE SEQUENCE</scope>
</reference>
<feature type="transmembrane region" description="Helical" evidence="2">
    <location>
        <begin position="52"/>
        <end position="70"/>
    </location>
</feature>
<dbReference type="PANTHER" id="PTHR31735">
    <property type="entry name" value="VACUOLAR MEMBRANE PROTEIN YPL162C"/>
    <property type="match status" value="1"/>
</dbReference>
<dbReference type="InterPro" id="IPR022127">
    <property type="entry name" value="STIMATE/YPL162C"/>
</dbReference>
<keyword evidence="2 3" id="KW-0812">Transmembrane</keyword>
<dbReference type="GO" id="GO:0016020">
    <property type="term" value="C:membrane"/>
    <property type="evidence" value="ECO:0007669"/>
    <property type="project" value="TreeGrafter"/>
</dbReference>
<protein>
    <submittedName>
        <fullName evidence="3">Transmembrane protein 110</fullName>
    </submittedName>
</protein>
<accession>E6ZFW6</accession>
<proteinExistence type="predicted"/>
<dbReference type="AlphaFoldDB" id="E6ZFW6"/>
<dbReference type="Pfam" id="PF12400">
    <property type="entry name" value="STIMATE"/>
    <property type="match status" value="1"/>
</dbReference>
<keyword evidence="2" id="KW-0472">Membrane</keyword>
<evidence type="ECO:0000256" key="1">
    <source>
        <dbReference type="SAM" id="MobiDB-lite"/>
    </source>
</evidence>
<evidence type="ECO:0000313" key="3">
    <source>
        <dbReference type="EMBL" id="CBN81066.1"/>
    </source>
</evidence>
<reference evidence="3" key="1">
    <citation type="journal article" date="2011" name="Comp. Biochem. Physiol. Part D Genomics Proteomics">
        <title>Analysis of single nucleotide polymorphisms in three chromosomes of European sea bass Dicentrarchus labrax.</title>
        <authorList>
            <person name="Kuhl H."/>
            <person name="Tine M."/>
            <person name="Hecht J."/>
            <person name="Knaust F."/>
            <person name="Reinhardt R."/>
        </authorList>
    </citation>
    <scope>NUCLEOTIDE SEQUENCE</scope>
</reference>
<name>E6ZFW6_DICLA</name>
<feature type="transmembrane region" description="Helical" evidence="2">
    <location>
        <begin position="198"/>
        <end position="220"/>
    </location>
</feature>
<organism evidence="3">
    <name type="scientific">Dicentrarchus labrax</name>
    <name type="common">European seabass</name>
    <name type="synonym">Morone labrax</name>
    <dbReference type="NCBI Taxonomy" id="13489"/>
    <lineage>
        <taxon>Eukaryota</taxon>
        <taxon>Metazoa</taxon>
        <taxon>Chordata</taxon>
        <taxon>Craniata</taxon>
        <taxon>Vertebrata</taxon>
        <taxon>Euteleostomi</taxon>
        <taxon>Actinopterygii</taxon>
        <taxon>Neopterygii</taxon>
        <taxon>Teleostei</taxon>
        <taxon>Neoteleostei</taxon>
        <taxon>Acanthomorphata</taxon>
        <taxon>Eupercaria</taxon>
        <taxon>Moronidae</taxon>
        <taxon>Dicentrarchus</taxon>
    </lineage>
</organism>
<keyword evidence="2" id="KW-1133">Transmembrane helix</keyword>
<evidence type="ECO:0000256" key="2">
    <source>
        <dbReference type="SAM" id="Phobius"/>
    </source>
</evidence>
<feature type="transmembrane region" description="Helical" evidence="2">
    <location>
        <begin position="153"/>
        <end position="178"/>
    </location>
</feature>
<dbReference type="GO" id="GO:0005246">
    <property type="term" value="F:calcium channel regulator activity"/>
    <property type="evidence" value="ECO:0007669"/>
    <property type="project" value="TreeGrafter"/>
</dbReference>